<name>A0A0B2VZB1_TOXCA</name>
<dbReference type="OMA" id="ADPFCPE"/>
<feature type="binding site" evidence="4">
    <location>
        <begin position="83"/>
        <end position="84"/>
    </location>
    <ligand>
        <name>phosphate</name>
        <dbReference type="ChEBI" id="CHEBI:43474"/>
    </ligand>
</feature>
<protein>
    <recommendedName>
        <fullName evidence="4">S-methyl-5'-thioadenosine phosphorylase</fullName>
        <ecNumber evidence="4">2.4.2.28</ecNumber>
    </recommendedName>
    <alternativeName>
        <fullName evidence="4">5'-methylthioadenosine phosphorylase</fullName>
        <shortName evidence="4">MTA phosphorylase</shortName>
        <shortName evidence="4">MTAP</shortName>
        <shortName evidence="4">MTAPase</shortName>
    </alternativeName>
</protein>
<comment type="similarity">
    <text evidence="4">Belongs to the PNP/MTAP phosphorylase family. MTAP subfamily.</text>
</comment>
<sequence>MFAVMSWVATSPWKCWVNRTGDESSGTSGKMVFKLGIIGGTGLEDPKIFENAREIRVDTPYGEPSDCLLEGEVGGVTCVLLSRHGRKHDKSPSQINFRANLWAMMKLGVKVIIATATSGSLKEELSPGSLVFLDSIIDRTFKREVTFHDGLPGHPKGVCHIPMHPAYNEKLRQILISCAEELKYKYFKTGTAVCIEGPRYSSRAESAVFRSWNADIVNMTVCPEVYLAKELGIPYASTALITDYDCWREAKDNEHVSVELVAKRMEENCDKAKNLFLAAIKKIGATNWDAEVREAKETARGAVMIGKDEVIEHLKI</sequence>
<comment type="catalytic activity">
    <reaction evidence="4">
        <text>S-methyl-5'-thioadenosine + phosphate = 5-(methylsulfanyl)-alpha-D-ribose 1-phosphate + adenine</text>
        <dbReference type="Rhea" id="RHEA:11852"/>
        <dbReference type="ChEBI" id="CHEBI:16708"/>
        <dbReference type="ChEBI" id="CHEBI:17509"/>
        <dbReference type="ChEBI" id="CHEBI:43474"/>
        <dbReference type="ChEBI" id="CHEBI:58533"/>
        <dbReference type="EC" id="2.4.2.28"/>
    </reaction>
</comment>
<dbReference type="GO" id="GO:0005829">
    <property type="term" value="C:cytosol"/>
    <property type="evidence" value="ECO:0007669"/>
    <property type="project" value="TreeGrafter"/>
</dbReference>
<feature type="binding site" evidence="4">
    <location>
        <position position="41"/>
    </location>
    <ligand>
        <name>phosphate</name>
        <dbReference type="ChEBI" id="CHEBI:43474"/>
    </ligand>
</feature>
<dbReference type="GO" id="GO:0005634">
    <property type="term" value="C:nucleus"/>
    <property type="evidence" value="ECO:0007669"/>
    <property type="project" value="UniProtKB-SubCell"/>
</dbReference>
<dbReference type="PANTHER" id="PTHR42679">
    <property type="entry name" value="S-METHYL-5'-THIOADENOSINE PHOSPHORYLASE"/>
    <property type="match status" value="1"/>
</dbReference>
<comment type="function">
    <text evidence="4">Catalyzes the reversible phosphorylation of S-methyl-5'-thioadenosine (MTA) to adenine and 5-methylthioribose-1-phosphate. Involved in the breakdown of MTA, a major by-product of polyamine biosynthesis. Responsible for the first step in the methionine salvage pathway after MTA has been generated from S-adenosylmethionine. Has broad substrate specificity with 6-aminopurine nucleosides as preferred substrates.</text>
</comment>
<dbReference type="EMBL" id="JPKZ01000531">
    <property type="protein sequence ID" value="KHN86682.1"/>
    <property type="molecule type" value="Genomic_DNA"/>
</dbReference>
<dbReference type="PANTHER" id="PTHR42679:SF2">
    <property type="entry name" value="S-METHYL-5'-THIOADENOSINE PHOSPHORYLASE"/>
    <property type="match status" value="1"/>
</dbReference>
<keyword evidence="4" id="KW-0539">Nucleus</keyword>
<gene>
    <name evidence="6" type="ORF">Tcan_03781</name>
</gene>
<keyword evidence="4" id="KW-0963">Cytoplasm</keyword>
<evidence type="ECO:0000259" key="5">
    <source>
        <dbReference type="Pfam" id="PF01048"/>
    </source>
</evidence>
<comment type="subunit">
    <text evidence="4">Homotrimer.</text>
</comment>
<feature type="site" description="Important for substrate specificity" evidence="4">
    <location>
        <position position="201"/>
    </location>
</feature>
<evidence type="ECO:0000256" key="1">
    <source>
        <dbReference type="ARBA" id="ARBA00022676"/>
    </source>
</evidence>
<feature type="binding site" evidence="4">
    <location>
        <position position="220"/>
    </location>
    <ligand>
        <name>phosphate</name>
        <dbReference type="ChEBI" id="CHEBI:43474"/>
    </ligand>
</feature>
<proteinExistence type="inferred from homology"/>
<dbReference type="NCBIfam" id="TIGR01694">
    <property type="entry name" value="MTAP"/>
    <property type="match status" value="1"/>
</dbReference>
<dbReference type="SUPFAM" id="SSF53167">
    <property type="entry name" value="Purine and uridine phosphorylases"/>
    <property type="match status" value="1"/>
</dbReference>
<organism evidence="6 7">
    <name type="scientific">Toxocara canis</name>
    <name type="common">Canine roundworm</name>
    <dbReference type="NCBI Taxonomy" id="6265"/>
    <lineage>
        <taxon>Eukaryota</taxon>
        <taxon>Metazoa</taxon>
        <taxon>Ecdysozoa</taxon>
        <taxon>Nematoda</taxon>
        <taxon>Chromadorea</taxon>
        <taxon>Rhabditida</taxon>
        <taxon>Spirurina</taxon>
        <taxon>Ascaridomorpha</taxon>
        <taxon>Ascaridoidea</taxon>
        <taxon>Toxocaridae</taxon>
        <taxon>Toxocara</taxon>
    </lineage>
</organism>
<keyword evidence="2 4" id="KW-0808">Transferase</keyword>
<feature type="domain" description="Nucleoside phosphorylase" evidence="5">
    <location>
        <begin position="34"/>
        <end position="280"/>
    </location>
</feature>
<accession>A0A0B2VZB1</accession>
<dbReference type="EC" id="2.4.2.28" evidence="4"/>
<feature type="site" description="Important for substrate specificity" evidence="4">
    <location>
        <position position="258"/>
    </location>
</feature>
<evidence type="ECO:0000313" key="6">
    <source>
        <dbReference type="EMBL" id="KHN86682.1"/>
    </source>
</evidence>
<keyword evidence="7" id="KW-1185">Reference proteome</keyword>
<evidence type="ECO:0000256" key="4">
    <source>
        <dbReference type="HAMAP-Rule" id="MF_03155"/>
    </source>
</evidence>
<comment type="pathway">
    <text evidence="4">Amino-acid biosynthesis; L-methionine biosynthesis via salvage pathway; S-methyl-5-thio-alpha-D-ribose 1-phosphate from S-methyl-5'-thioadenosine (phosphorylase route): step 1/1.</text>
</comment>
<dbReference type="InterPro" id="IPR010044">
    <property type="entry name" value="MTAP"/>
</dbReference>
<keyword evidence="1 4" id="KW-0328">Glycosyltransferase</keyword>
<dbReference type="GO" id="GO:0017061">
    <property type="term" value="F:S-methyl-5-thioadenosine phosphorylase activity"/>
    <property type="evidence" value="ECO:0007669"/>
    <property type="project" value="UniProtKB-UniRule"/>
</dbReference>
<dbReference type="AlphaFoldDB" id="A0A0B2VZB1"/>
<comment type="subcellular location">
    <subcellularLocation>
        <location evidence="4">Cytoplasm</location>
    </subcellularLocation>
    <subcellularLocation>
        <location evidence="4">Nucleus</location>
    </subcellularLocation>
</comment>
<evidence type="ECO:0000256" key="2">
    <source>
        <dbReference type="ARBA" id="ARBA00022679"/>
    </source>
</evidence>
<comment type="caution">
    <text evidence="6">The sequence shown here is derived from an EMBL/GenBank/DDBJ whole genome shotgun (WGS) entry which is preliminary data.</text>
</comment>
<dbReference type="Proteomes" id="UP000031036">
    <property type="component" value="Unassembled WGS sequence"/>
</dbReference>
<dbReference type="Pfam" id="PF01048">
    <property type="entry name" value="PNP_UDP_1"/>
    <property type="match status" value="1"/>
</dbReference>
<evidence type="ECO:0000256" key="3">
    <source>
        <dbReference type="ARBA" id="ARBA00022726"/>
    </source>
</evidence>
<dbReference type="UniPathway" id="UPA00904">
    <property type="reaction ID" value="UER00873"/>
</dbReference>
<comment type="caution">
    <text evidence="4">Lacks conserved residue(s) required for the propagation of feature annotation.</text>
</comment>
<dbReference type="OrthoDB" id="431409at2759"/>
<dbReference type="InterPro" id="IPR000845">
    <property type="entry name" value="Nucleoside_phosphorylase_d"/>
</dbReference>
<keyword evidence="3 4" id="KW-0660">Purine salvage</keyword>
<dbReference type="HAMAP" id="MF_01963">
    <property type="entry name" value="MTAP"/>
    <property type="match status" value="1"/>
</dbReference>
<dbReference type="Gene3D" id="3.40.50.1580">
    <property type="entry name" value="Nucleoside phosphorylase domain"/>
    <property type="match status" value="1"/>
</dbReference>
<dbReference type="GO" id="GO:0019509">
    <property type="term" value="P:L-methionine salvage from methylthioadenosine"/>
    <property type="evidence" value="ECO:0007669"/>
    <property type="project" value="UniProtKB-UniRule"/>
</dbReference>
<dbReference type="STRING" id="6265.A0A0B2VZB1"/>
<dbReference type="InterPro" id="IPR035994">
    <property type="entry name" value="Nucleoside_phosphorylase_sf"/>
</dbReference>
<feature type="binding site" evidence="4">
    <location>
        <begin position="243"/>
        <end position="245"/>
    </location>
    <ligand>
        <name>substrate</name>
    </ligand>
</feature>
<feature type="binding site" evidence="4">
    <location>
        <position position="219"/>
    </location>
    <ligand>
        <name>substrate</name>
    </ligand>
</feature>
<reference evidence="6 7" key="1">
    <citation type="submission" date="2014-11" db="EMBL/GenBank/DDBJ databases">
        <title>Genetic blueprint of the zoonotic pathogen Toxocara canis.</title>
        <authorList>
            <person name="Zhu X.-Q."/>
            <person name="Korhonen P.K."/>
            <person name="Cai H."/>
            <person name="Young N.D."/>
            <person name="Nejsum P."/>
            <person name="von Samson-Himmelstjerna G."/>
            <person name="Boag P.R."/>
            <person name="Tan P."/>
            <person name="Li Q."/>
            <person name="Min J."/>
            <person name="Yang Y."/>
            <person name="Wang X."/>
            <person name="Fang X."/>
            <person name="Hall R.S."/>
            <person name="Hofmann A."/>
            <person name="Sternberg P.W."/>
            <person name="Jex A.R."/>
            <person name="Gasser R.B."/>
        </authorList>
    </citation>
    <scope>NUCLEOTIDE SEQUENCE [LARGE SCALE GENOMIC DNA]</scope>
    <source>
        <strain evidence="6">PN_DK_2014</strain>
    </source>
</reference>
<dbReference type="CDD" id="cd09010">
    <property type="entry name" value="MTAP_SsMTAPII_like_MTIP"/>
    <property type="match status" value="1"/>
</dbReference>
<evidence type="ECO:0000313" key="7">
    <source>
        <dbReference type="Proteomes" id="UP000031036"/>
    </source>
</evidence>
<dbReference type="GO" id="GO:0006166">
    <property type="term" value="P:purine ribonucleoside salvage"/>
    <property type="evidence" value="ECO:0007669"/>
    <property type="project" value="UniProtKB-KW"/>
</dbReference>